<dbReference type="GO" id="GO:0005739">
    <property type="term" value="C:mitochondrion"/>
    <property type="evidence" value="ECO:0007669"/>
    <property type="project" value="GOC"/>
</dbReference>
<gene>
    <name evidence="1" type="ORF">K457DRAFT_131881</name>
</gene>
<dbReference type="InterPro" id="IPR019182">
    <property type="entry name" value="Cytochrome_b-c1_su10_fun"/>
</dbReference>
<sequence length="52" mass="5648">MRWAGSAALFGVAAGSGVLFIAECLPPAKRDLFCKLPVVGNYWKAYEAKDEE</sequence>
<reference evidence="1 2" key="1">
    <citation type="submission" date="2016-05" db="EMBL/GenBank/DDBJ databases">
        <title>Genome sequencing reveals origins of a unique bacterial endosymbiosis in the earliest lineages of terrestrial Fungi.</title>
        <authorList>
            <consortium name="DOE Joint Genome Institute"/>
            <person name="Uehling J."/>
            <person name="Gryganskyi A."/>
            <person name="Hameed K."/>
            <person name="Tschaplinski T."/>
            <person name="Misztal P."/>
            <person name="Wu S."/>
            <person name="Desiro A."/>
            <person name="Vande Pol N."/>
            <person name="Du Z.-Y."/>
            <person name="Zienkiewicz A."/>
            <person name="Zienkiewicz K."/>
            <person name="Morin E."/>
            <person name="Tisserant E."/>
            <person name="Splivallo R."/>
            <person name="Hainaut M."/>
            <person name="Henrissat B."/>
            <person name="Ohm R."/>
            <person name="Kuo A."/>
            <person name="Yan J."/>
            <person name="Lipzen A."/>
            <person name="Nolan M."/>
            <person name="Labutti K."/>
            <person name="Barry K."/>
            <person name="Goldstein A."/>
            <person name="Labbe J."/>
            <person name="Schadt C."/>
            <person name="Tuskan G."/>
            <person name="Grigoriev I."/>
            <person name="Martin F."/>
            <person name="Vilgalys R."/>
            <person name="Bonito G."/>
        </authorList>
    </citation>
    <scope>NUCLEOTIDE SEQUENCE [LARGE SCALE GENOMIC DNA]</scope>
    <source>
        <strain evidence="1 2">AG-77</strain>
    </source>
</reference>
<accession>A0A197KG34</accession>
<organism evidence="1 2">
    <name type="scientific">Linnemannia elongata AG-77</name>
    <dbReference type="NCBI Taxonomy" id="1314771"/>
    <lineage>
        <taxon>Eukaryota</taxon>
        <taxon>Fungi</taxon>
        <taxon>Fungi incertae sedis</taxon>
        <taxon>Mucoromycota</taxon>
        <taxon>Mortierellomycotina</taxon>
        <taxon>Mortierellomycetes</taxon>
        <taxon>Mortierellales</taxon>
        <taxon>Mortierellaceae</taxon>
        <taxon>Linnemannia</taxon>
    </lineage>
</organism>
<protein>
    <submittedName>
        <fullName evidence="1">Uncharacterized protein</fullName>
    </submittedName>
</protein>
<name>A0A197KG34_9FUNG</name>
<dbReference type="Pfam" id="PF09796">
    <property type="entry name" value="QCR10"/>
    <property type="match status" value="1"/>
</dbReference>
<dbReference type="AlphaFoldDB" id="A0A197KG34"/>
<evidence type="ECO:0000313" key="1">
    <source>
        <dbReference type="EMBL" id="OAQ36687.1"/>
    </source>
</evidence>
<proteinExistence type="predicted"/>
<keyword evidence="2" id="KW-1185">Reference proteome</keyword>
<dbReference type="OrthoDB" id="2391627at2759"/>
<evidence type="ECO:0000313" key="2">
    <source>
        <dbReference type="Proteomes" id="UP000078512"/>
    </source>
</evidence>
<dbReference type="GO" id="GO:0006122">
    <property type="term" value="P:mitochondrial electron transport, ubiquinol to cytochrome c"/>
    <property type="evidence" value="ECO:0007669"/>
    <property type="project" value="InterPro"/>
</dbReference>
<dbReference type="Proteomes" id="UP000078512">
    <property type="component" value="Unassembled WGS sequence"/>
</dbReference>
<dbReference type="STRING" id="1314771.A0A197KG34"/>
<dbReference type="EMBL" id="KV442011">
    <property type="protein sequence ID" value="OAQ36687.1"/>
    <property type="molecule type" value="Genomic_DNA"/>
</dbReference>